<comment type="subcellular location">
    <subcellularLocation>
        <location evidence="1">Secreted</location>
    </subcellularLocation>
</comment>
<comment type="function">
    <text evidence="12">Specific in hydrolyzing the terminal glycosidic bond of polygalacturonic acid and oligogalacturonates.</text>
</comment>
<dbReference type="EC" id="3.2.1.67" evidence="13"/>
<keyword evidence="17" id="KW-1185">Reference proteome</keyword>
<dbReference type="Gene3D" id="2.160.20.10">
    <property type="entry name" value="Single-stranded right-handed beta-helix, Pectin lyase-like"/>
    <property type="match status" value="1"/>
</dbReference>
<dbReference type="OrthoDB" id="187139at2759"/>
<name>A0A2A9NME2_9AGAR</name>
<dbReference type="InterPro" id="IPR012334">
    <property type="entry name" value="Pectin_lyas_fold"/>
</dbReference>
<comment type="catalytic activity">
    <reaction evidence="14">
        <text>[(1-&gt;4)-alpha-D-galacturonosyl](n) + H2O = alpha-D-galacturonate + [(1-&gt;4)-alpha-D-galacturonosyl](n-1)</text>
        <dbReference type="Rhea" id="RHEA:14117"/>
        <dbReference type="Rhea" id="RHEA-COMP:14570"/>
        <dbReference type="Rhea" id="RHEA-COMP:14572"/>
        <dbReference type="ChEBI" id="CHEBI:15377"/>
        <dbReference type="ChEBI" id="CHEBI:58658"/>
        <dbReference type="ChEBI" id="CHEBI:140523"/>
        <dbReference type="EC" id="3.2.1.67"/>
    </reaction>
</comment>
<dbReference type="InterPro" id="IPR000743">
    <property type="entry name" value="Glyco_hydro_28"/>
</dbReference>
<evidence type="ECO:0000256" key="9">
    <source>
        <dbReference type="ARBA" id="ARBA00023295"/>
    </source>
</evidence>
<keyword evidence="7" id="KW-0325">Glycoprotein</keyword>
<keyword evidence="8" id="KW-0119">Carbohydrate metabolism</keyword>
<evidence type="ECO:0000256" key="6">
    <source>
        <dbReference type="ARBA" id="ARBA00023157"/>
    </source>
</evidence>
<keyword evidence="3" id="KW-0964">Secreted</keyword>
<evidence type="ECO:0000256" key="2">
    <source>
        <dbReference type="ARBA" id="ARBA00008834"/>
    </source>
</evidence>
<dbReference type="Proteomes" id="UP000242287">
    <property type="component" value="Unassembled WGS sequence"/>
</dbReference>
<dbReference type="SUPFAM" id="SSF51126">
    <property type="entry name" value="Pectin lyase-like"/>
    <property type="match status" value="1"/>
</dbReference>
<keyword evidence="10" id="KW-0961">Cell wall biogenesis/degradation</keyword>
<evidence type="ECO:0000313" key="17">
    <source>
        <dbReference type="Proteomes" id="UP000242287"/>
    </source>
</evidence>
<dbReference type="AlphaFoldDB" id="A0A2A9NME2"/>
<evidence type="ECO:0000256" key="14">
    <source>
        <dbReference type="ARBA" id="ARBA00048766"/>
    </source>
</evidence>
<protein>
    <recommendedName>
        <fullName evidence="13">galacturonan 1,4-alpha-galacturonidase</fullName>
        <ecNumber evidence="13">3.2.1.67</ecNumber>
    </recommendedName>
</protein>
<evidence type="ECO:0000256" key="7">
    <source>
        <dbReference type="ARBA" id="ARBA00023180"/>
    </source>
</evidence>
<dbReference type="GO" id="GO:0071555">
    <property type="term" value="P:cell wall organization"/>
    <property type="evidence" value="ECO:0007669"/>
    <property type="project" value="UniProtKB-KW"/>
</dbReference>
<evidence type="ECO:0000256" key="11">
    <source>
        <dbReference type="ARBA" id="ARBA00023326"/>
    </source>
</evidence>
<gene>
    <name evidence="16" type="ORF">AMATHDRAFT_179627</name>
</gene>
<proteinExistence type="inferred from homology"/>
<dbReference type="EMBL" id="KZ302045">
    <property type="protein sequence ID" value="PFH48926.1"/>
    <property type="molecule type" value="Genomic_DNA"/>
</dbReference>
<keyword evidence="11" id="KW-0624">Polysaccharide degradation</keyword>
<comment type="similarity">
    <text evidence="2 15">Belongs to the glycosyl hydrolase 28 family.</text>
</comment>
<keyword evidence="4" id="KW-0732">Signal</keyword>
<evidence type="ECO:0000256" key="8">
    <source>
        <dbReference type="ARBA" id="ARBA00023277"/>
    </source>
</evidence>
<dbReference type="InterPro" id="IPR011050">
    <property type="entry name" value="Pectin_lyase_fold/virulence"/>
</dbReference>
<evidence type="ECO:0000256" key="4">
    <source>
        <dbReference type="ARBA" id="ARBA00022729"/>
    </source>
</evidence>
<evidence type="ECO:0000256" key="15">
    <source>
        <dbReference type="RuleBase" id="RU361169"/>
    </source>
</evidence>
<keyword evidence="6" id="KW-1015">Disulfide bond</keyword>
<dbReference type="Pfam" id="PF00295">
    <property type="entry name" value="Glyco_hydro_28"/>
    <property type="match status" value="1"/>
</dbReference>
<keyword evidence="9 15" id="KW-0326">Glycosidase</keyword>
<evidence type="ECO:0000313" key="16">
    <source>
        <dbReference type="EMBL" id="PFH48926.1"/>
    </source>
</evidence>
<evidence type="ECO:0000256" key="3">
    <source>
        <dbReference type="ARBA" id="ARBA00022525"/>
    </source>
</evidence>
<dbReference type="GO" id="GO:0000272">
    <property type="term" value="P:polysaccharide catabolic process"/>
    <property type="evidence" value="ECO:0007669"/>
    <property type="project" value="UniProtKB-KW"/>
</dbReference>
<evidence type="ECO:0000256" key="5">
    <source>
        <dbReference type="ARBA" id="ARBA00022801"/>
    </source>
</evidence>
<dbReference type="GO" id="GO:0005576">
    <property type="term" value="C:extracellular region"/>
    <property type="evidence" value="ECO:0007669"/>
    <property type="project" value="UniProtKB-SubCell"/>
</dbReference>
<dbReference type="PANTHER" id="PTHR31736">
    <property type="match status" value="1"/>
</dbReference>
<dbReference type="STRING" id="703135.A0A2A9NME2"/>
<dbReference type="GO" id="GO:0004650">
    <property type="term" value="F:polygalacturonase activity"/>
    <property type="evidence" value="ECO:0007669"/>
    <property type="project" value="InterPro"/>
</dbReference>
<accession>A0A2A9NME2</accession>
<reference evidence="16 17" key="1">
    <citation type="submission" date="2014-02" db="EMBL/GenBank/DDBJ databases">
        <title>Transposable element dynamics among asymbiotic and ectomycorrhizal Amanita fungi.</title>
        <authorList>
            <consortium name="DOE Joint Genome Institute"/>
            <person name="Hess J."/>
            <person name="Skrede I."/>
            <person name="Wolfe B."/>
            <person name="LaButti K."/>
            <person name="Ohm R.A."/>
            <person name="Grigoriev I.V."/>
            <person name="Pringle A."/>
        </authorList>
    </citation>
    <scope>NUCLEOTIDE SEQUENCE [LARGE SCALE GENOMIC DNA]</scope>
    <source>
        <strain evidence="16 17">SKay4041</strain>
    </source>
</reference>
<evidence type="ECO:0000256" key="1">
    <source>
        <dbReference type="ARBA" id="ARBA00004613"/>
    </source>
</evidence>
<evidence type="ECO:0000256" key="12">
    <source>
        <dbReference type="ARBA" id="ARBA00037312"/>
    </source>
</evidence>
<organism evidence="16 17">
    <name type="scientific">Amanita thiersii Skay4041</name>
    <dbReference type="NCBI Taxonomy" id="703135"/>
    <lineage>
        <taxon>Eukaryota</taxon>
        <taxon>Fungi</taxon>
        <taxon>Dikarya</taxon>
        <taxon>Basidiomycota</taxon>
        <taxon>Agaricomycotina</taxon>
        <taxon>Agaricomycetes</taxon>
        <taxon>Agaricomycetidae</taxon>
        <taxon>Agaricales</taxon>
        <taxon>Pluteineae</taxon>
        <taxon>Amanitaceae</taxon>
        <taxon>Amanita</taxon>
    </lineage>
</organism>
<dbReference type="GO" id="GO:0047911">
    <property type="term" value="F:galacturan 1,4-alpha-galacturonidase activity"/>
    <property type="evidence" value="ECO:0007669"/>
    <property type="project" value="UniProtKB-EC"/>
</dbReference>
<dbReference type="PANTHER" id="PTHR31736:SF12">
    <property type="entry name" value="EXO-POLYGALACTURONASE, PUTATIVE-RELATED"/>
    <property type="match status" value="1"/>
</dbReference>
<evidence type="ECO:0000256" key="10">
    <source>
        <dbReference type="ARBA" id="ARBA00023316"/>
    </source>
</evidence>
<evidence type="ECO:0000256" key="13">
    <source>
        <dbReference type="ARBA" id="ARBA00038933"/>
    </source>
</evidence>
<keyword evidence="5 15" id="KW-0378">Hydrolase</keyword>
<sequence length="395" mass="42992">MDDTDQVEAAISKCGHFGRTVFEEGVYNITRKMTWDLVSSRVDLHGQLSFKPDIDFWLNAENTFRVVFIQSQASWFVVTGRDFVIDGHSTGGINGNGQPWWSFFATRTRQDGDGRPISLTLWRVTRGTVRNFRIVSPPFWSNAVAESVDVIYDGMYVNASNADPMFKGKNIVPNTDGINTYRSDSITMLNWDITCGDDCLAIKGNSSNIIARNIICRGGNGIAFGSLGQYANMSDNVSNVMMENLLMTRIDPNVQPNMNNGVYFKSWDGTINGSPPTGGGDGPGTVTDVVAKNVVLDRVSLPLHLFQTNGGHSGDAPSILQFKNLNFVNWTGTSTGSLFVDLECSLAVGCPNITFNDFNIQGPAGQTPRFICKNVEGVSGLPGNVCSFAGKTVTC</sequence>